<keyword evidence="3 7" id="KW-0560">Oxidoreductase</keyword>
<dbReference type="Gene3D" id="3.20.20.20">
    <property type="entry name" value="Dihydropteroate synthase-like"/>
    <property type="match status" value="1"/>
</dbReference>
<comment type="function">
    <text evidence="7">Converts 2C-methyl-D-erythritol 2,4-cyclodiphosphate (ME-2,4cPP) into 1-hydroxy-2-methyl-2-(E)-butenyl 4-diphosphate.</text>
</comment>
<keyword evidence="4 7" id="KW-0408">Iron</keyword>
<comment type="similarity">
    <text evidence="7">Belongs to the IspG family.</text>
</comment>
<dbReference type="HOGENOM" id="CLU_042258_0_0_6"/>
<evidence type="ECO:0000256" key="7">
    <source>
        <dbReference type="HAMAP-Rule" id="MF_00159"/>
    </source>
</evidence>
<dbReference type="GO" id="GO:0141197">
    <property type="term" value="F:4-hydroxy-3-methylbut-2-enyl-diphosphate synthase activity (flavodoxin)"/>
    <property type="evidence" value="ECO:0007669"/>
    <property type="project" value="UniProtKB-EC"/>
</dbReference>
<protein>
    <recommendedName>
        <fullName evidence="7">4-hydroxy-3-methylbut-2-en-1-yl diphosphate synthase (flavodoxin)</fullName>
        <ecNumber evidence="7">1.17.7.3</ecNumber>
    </recommendedName>
    <alternativeName>
        <fullName evidence="7">1-hydroxy-2-methyl-2-(E)-butenyl 4-diphosphate synthase</fullName>
    </alternativeName>
</protein>
<dbReference type="InterPro" id="IPR045854">
    <property type="entry name" value="NO2/SO3_Rdtase_4Fe4S_sf"/>
</dbReference>
<keyword evidence="11" id="KW-1185">Reference proteome</keyword>
<dbReference type="GO" id="GO:0051539">
    <property type="term" value="F:4 iron, 4 sulfur cluster binding"/>
    <property type="evidence" value="ECO:0007669"/>
    <property type="project" value="UniProtKB-UniRule"/>
</dbReference>
<name>A0A090ARM1_9ENTR</name>
<dbReference type="FunFam" id="3.20.20.20:FF:000001">
    <property type="entry name" value="4-hydroxy-3-methylbut-2-en-1-yl diphosphate synthase (flavodoxin)"/>
    <property type="match status" value="1"/>
</dbReference>
<keyword evidence="1 7" id="KW-0004">4Fe-4S</keyword>
<dbReference type="NCBIfam" id="NF001540">
    <property type="entry name" value="PRK00366.1"/>
    <property type="match status" value="1"/>
</dbReference>
<evidence type="ECO:0000313" key="10">
    <source>
        <dbReference type="EMBL" id="BAP58445.1"/>
    </source>
</evidence>
<evidence type="ECO:0000256" key="6">
    <source>
        <dbReference type="ARBA" id="ARBA00023229"/>
    </source>
</evidence>
<evidence type="ECO:0000313" key="11">
    <source>
        <dbReference type="Proteomes" id="UP000031627"/>
    </source>
</evidence>
<reference evidence="11" key="1">
    <citation type="submission" date="2013-11" db="EMBL/GenBank/DDBJ databases">
        <title>Symbiont-containing voluminous jelly as an extraordinary maternal gift for overwintering insect nymphs.</title>
        <authorList>
            <person name="Kaiwa N."/>
            <person name="Hosokawa T."/>
            <person name="Nikoh N."/>
            <person name="Meng X.Y."/>
            <person name="Tanahashi M."/>
            <person name="Moriyama M."/>
            <person name="Maeda T."/>
            <person name="Yamaguchi K."/>
            <person name="Shigenobu S."/>
            <person name="Ito M."/>
            <person name="Fukatsu T."/>
        </authorList>
    </citation>
    <scope>NUCLEOTIDE SEQUENCE [LARGE SCALE GENOMIC DNA]</scope>
    <source>
        <strain evidence="11">UwTKB</strain>
    </source>
</reference>
<feature type="domain" description="IspG C-terminal" evidence="9">
    <location>
        <begin position="267"/>
        <end position="355"/>
    </location>
</feature>
<proteinExistence type="inferred from homology"/>
<keyword evidence="5 7" id="KW-0411">Iron-sulfur</keyword>
<dbReference type="InterPro" id="IPR016425">
    <property type="entry name" value="IspG_bac"/>
</dbReference>
<feature type="binding site" evidence="7">
    <location>
        <position position="313"/>
    </location>
    <ligand>
        <name>[4Fe-4S] cluster</name>
        <dbReference type="ChEBI" id="CHEBI:49883"/>
    </ligand>
</feature>
<dbReference type="SUPFAM" id="SSF56014">
    <property type="entry name" value="Nitrite and sulphite reductase 4Fe-4S domain-like"/>
    <property type="match status" value="1"/>
</dbReference>
<dbReference type="GO" id="GO:0019288">
    <property type="term" value="P:isopentenyl diphosphate biosynthetic process, methylerythritol 4-phosphate pathway"/>
    <property type="evidence" value="ECO:0007669"/>
    <property type="project" value="UniProtKB-UniRule"/>
</dbReference>
<gene>
    <name evidence="7 10" type="primary">ispG</name>
    <name evidence="10" type="ORF">TGUWTKB_2010</name>
</gene>
<dbReference type="PANTHER" id="PTHR30454:SF0">
    <property type="entry name" value="4-HYDROXY-3-METHYLBUT-2-EN-1-YL DIPHOSPHATE SYNTHASE (FERREDOXIN), CHLOROPLASTIC"/>
    <property type="match status" value="1"/>
</dbReference>
<dbReference type="EMBL" id="AP014521">
    <property type="protein sequence ID" value="BAP58445.1"/>
    <property type="molecule type" value="Genomic_DNA"/>
</dbReference>
<dbReference type="Pfam" id="PF26540">
    <property type="entry name" value="GcpE_C"/>
    <property type="match status" value="1"/>
</dbReference>
<keyword evidence="2 7" id="KW-0479">Metal-binding</keyword>
<evidence type="ECO:0000256" key="2">
    <source>
        <dbReference type="ARBA" id="ARBA00022723"/>
    </source>
</evidence>
<evidence type="ECO:0000256" key="5">
    <source>
        <dbReference type="ARBA" id="ARBA00023014"/>
    </source>
</evidence>
<accession>A0A090ARM1</accession>
<dbReference type="GO" id="GO:0005506">
    <property type="term" value="F:iron ion binding"/>
    <property type="evidence" value="ECO:0007669"/>
    <property type="project" value="InterPro"/>
</dbReference>
<comment type="pathway">
    <text evidence="7">Isoprenoid biosynthesis; isopentenyl diphosphate biosynthesis via DXP pathway; isopentenyl diphosphate from 1-deoxy-D-xylulose 5-phosphate: step 5/6.</text>
</comment>
<dbReference type="Proteomes" id="UP000031627">
    <property type="component" value="Chromosome"/>
</dbReference>
<dbReference type="GO" id="GO:0046429">
    <property type="term" value="F:4-hydroxy-3-methylbut-2-en-1-yl diphosphate synthase activity (ferredoxin)"/>
    <property type="evidence" value="ECO:0007669"/>
    <property type="project" value="UniProtKB-UniRule"/>
</dbReference>
<feature type="domain" description="IspG TIM-barrel" evidence="8">
    <location>
        <begin position="13"/>
        <end position="252"/>
    </location>
</feature>
<dbReference type="HAMAP" id="MF_00159">
    <property type="entry name" value="IspG"/>
    <property type="match status" value="1"/>
</dbReference>
<dbReference type="PANTHER" id="PTHR30454">
    <property type="entry name" value="4-HYDROXY-3-METHYLBUT-2-EN-1-YL DIPHOSPHATE SYNTHASE"/>
    <property type="match status" value="1"/>
</dbReference>
<evidence type="ECO:0000259" key="9">
    <source>
        <dbReference type="Pfam" id="PF26540"/>
    </source>
</evidence>
<keyword evidence="6 7" id="KW-0414">Isoprene biosynthesis</keyword>
<feature type="binding site" evidence="7">
    <location>
        <position position="306"/>
    </location>
    <ligand>
        <name>[4Fe-4S] cluster</name>
        <dbReference type="ChEBI" id="CHEBI:49883"/>
    </ligand>
</feature>
<feature type="binding site" evidence="7">
    <location>
        <position position="274"/>
    </location>
    <ligand>
        <name>[4Fe-4S] cluster</name>
        <dbReference type="ChEBI" id="CHEBI:49883"/>
    </ligand>
</feature>
<dbReference type="Pfam" id="PF04551">
    <property type="entry name" value="GcpE"/>
    <property type="match status" value="1"/>
</dbReference>
<dbReference type="STRING" id="1410383.TGUWTKB_2010"/>
<evidence type="ECO:0000256" key="1">
    <source>
        <dbReference type="ARBA" id="ARBA00022485"/>
    </source>
</evidence>
<dbReference type="Gene3D" id="3.30.413.10">
    <property type="entry name" value="Sulfite Reductase Hemoprotein, domain 1"/>
    <property type="match status" value="1"/>
</dbReference>
<evidence type="ECO:0000259" key="8">
    <source>
        <dbReference type="Pfam" id="PF04551"/>
    </source>
</evidence>
<dbReference type="GO" id="GO:0016114">
    <property type="term" value="P:terpenoid biosynthetic process"/>
    <property type="evidence" value="ECO:0007669"/>
    <property type="project" value="InterPro"/>
</dbReference>
<dbReference type="OrthoDB" id="9803214at2"/>
<evidence type="ECO:0000256" key="3">
    <source>
        <dbReference type="ARBA" id="ARBA00023002"/>
    </source>
</evidence>
<dbReference type="KEGG" id="sbw:TGUWTKB_2010"/>
<evidence type="ECO:0000256" key="4">
    <source>
        <dbReference type="ARBA" id="ARBA00023004"/>
    </source>
</evidence>
<dbReference type="PIRSF" id="PIRSF004640">
    <property type="entry name" value="IspG"/>
    <property type="match status" value="1"/>
</dbReference>
<sequence length="359" mass="39922">MNEEKNISRRQSRRIYVGNVPIGDNAPISVQSMTNTKTIDIVNTIHQIKQLKNAGADLVRISIPDMASAEAFKIIKKRVNIPLIADIHFNYQIALKVAEYGADCLRINPGNIGNINHIKQVVSCAREKNIPIRLGINSGSLEKDLQKKYGNYPNSQALLESAMRQIDYFDNLNFYQFKVSIKSSDVLITIEACRLLSKKIDQPLHLGVTEAGGLNSGIVKSAIGIGTLLLEGIGDTIRVSLTDNPIQEIKIGFDILRALKVRFRGINFIACPTCSRQEFDVINTLKYLENKLEDIITPLNISIIGCIVNGIGEAKNADIGIVGGKKFSRIYENGSPKNERIKNKNILKEIEELVRNKIK</sequence>
<dbReference type="NCBIfam" id="TIGR00612">
    <property type="entry name" value="ispG_gcpE"/>
    <property type="match status" value="1"/>
</dbReference>
<dbReference type="RefSeq" id="WP_052459524.1">
    <property type="nucleotide sequence ID" value="NZ_AP014521.1"/>
</dbReference>
<dbReference type="InterPro" id="IPR011005">
    <property type="entry name" value="Dihydropteroate_synth-like_sf"/>
</dbReference>
<organism evidence="10 11">
    <name type="scientific">Candidatus Tachikawaea gelatinosa</name>
    <dbReference type="NCBI Taxonomy" id="1410383"/>
    <lineage>
        <taxon>Bacteria</taxon>
        <taxon>Pseudomonadati</taxon>
        <taxon>Pseudomonadota</taxon>
        <taxon>Gammaproteobacteria</taxon>
        <taxon>Enterobacterales</taxon>
        <taxon>Enterobacteriaceae</taxon>
        <taxon>Candidatus Tachikawaea</taxon>
    </lineage>
</organism>
<dbReference type="AlphaFoldDB" id="A0A090ARM1"/>
<dbReference type="UniPathway" id="UPA00056">
    <property type="reaction ID" value="UER00096"/>
</dbReference>
<comment type="catalytic activity">
    <reaction evidence="7">
        <text>(2E)-4-hydroxy-3-methylbut-2-enyl diphosphate + oxidized [flavodoxin] + H2O + 2 H(+) = 2-C-methyl-D-erythritol 2,4-cyclic diphosphate + reduced [flavodoxin]</text>
        <dbReference type="Rhea" id="RHEA:43604"/>
        <dbReference type="Rhea" id="RHEA-COMP:10622"/>
        <dbReference type="Rhea" id="RHEA-COMP:10623"/>
        <dbReference type="ChEBI" id="CHEBI:15377"/>
        <dbReference type="ChEBI" id="CHEBI:15378"/>
        <dbReference type="ChEBI" id="CHEBI:57618"/>
        <dbReference type="ChEBI" id="CHEBI:58210"/>
        <dbReference type="ChEBI" id="CHEBI:58483"/>
        <dbReference type="ChEBI" id="CHEBI:128753"/>
        <dbReference type="EC" id="1.17.7.3"/>
    </reaction>
</comment>
<reference evidence="10 11" key="2">
    <citation type="journal article" date="2014" name="Curr. Biol.">
        <title>Symbiont-Supplemented Maternal Investment Underpinning Host's Ecological Adaptation.</title>
        <authorList>
            <person name="Kaiwa N."/>
            <person name="Hosokawa T."/>
            <person name="Nikoh N."/>
            <person name="Tanahashi M."/>
            <person name="Moriyama M."/>
            <person name="Meng X.Y."/>
            <person name="Maeda T."/>
            <person name="Yamaguchi K."/>
            <person name="Shigenobu S."/>
            <person name="Ito M."/>
            <person name="Fukatsu T."/>
        </authorList>
    </citation>
    <scope>NUCLEOTIDE SEQUENCE [LARGE SCALE GENOMIC DNA]</scope>
    <source>
        <strain evidence="10 11">UwTKB</strain>
    </source>
</reference>
<feature type="binding site" evidence="7">
    <location>
        <position position="271"/>
    </location>
    <ligand>
        <name>[4Fe-4S] cluster</name>
        <dbReference type="ChEBI" id="CHEBI:49883"/>
    </ligand>
</feature>
<dbReference type="InterPro" id="IPR058579">
    <property type="entry name" value="IspG_C"/>
</dbReference>
<dbReference type="InterPro" id="IPR058578">
    <property type="entry name" value="IspG_TIM"/>
</dbReference>
<dbReference type="InterPro" id="IPR004588">
    <property type="entry name" value="IspG_bac-typ"/>
</dbReference>
<comment type="cofactor">
    <cofactor evidence="7">
        <name>[4Fe-4S] cluster</name>
        <dbReference type="ChEBI" id="CHEBI:49883"/>
    </cofactor>
    <text evidence="7">Binds 1 [4Fe-4S] cluster.</text>
</comment>
<dbReference type="EC" id="1.17.7.3" evidence="7"/>
<dbReference type="SUPFAM" id="SSF51395">
    <property type="entry name" value="FMN-linked oxidoreductases"/>
    <property type="match status" value="1"/>
</dbReference>